<sequence length="386" mass="42491">MSDFRRKIKKSLSNFLPEICMKGLSMPSSSEKTKRVADEMSASVRRKNRRRRKRRRLIRNILIAILAAVLLAAGIFSTVRQKSANAASLPSAYDLACENGAEDLDSFALMKAEPFASNLVVSDANVNTDQLKLAHDDEQALLFDLDKQEALYANEIYREIYPASITKIMTALLCLENGDLSQTVTMTEADFDLEEDAQVSDLKAGDTVTLDQLFHLLVIYSANDAAMAIARTIGGSVDKFVEMMNTRAQELGMTETHFANPDGLQDENHYTSVYDVYLMMNAVYQHSEYTEASQMNGYQTKVQHADGTTGTISEYATDEFITGTYGLPNGIRILASKTGTTSEAGSCLALVVQSQSGGTYMAILMGAWNTEDLYTEMISLLSLIGS</sequence>
<accession>A0A7X2P5V4</accession>
<evidence type="ECO:0000256" key="7">
    <source>
        <dbReference type="PIRSR" id="PIRSR618044-1"/>
    </source>
</evidence>
<dbReference type="GO" id="GO:0009002">
    <property type="term" value="F:serine-type D-Ala-D-Ala carboxypeptidase activity"/>
    <property type="evidence" value="ECO:0007669"/>
    <property type="project" value="InterPro"/>
</dbReference>
<evidence type="ECO:0000256" key="10">
    <source>
        <dbReference type="SAM" id="MobiDB-lite"/>
    </source>
</evidence>
<evidence type="ECO:0000256" key="6">
    <source>
        <dbReference type="ARBA" id="ARBA00023316"/>
    </source>
</evidence>
<feature type="region of interest" description="Disordered" evidence="10">
    <location>
        <begin position="26"/>
        <end position="51"/>
    </location>
</feature>
<evidence type="ECO:0000256" key="4">
    <source>
        <dbReference type="ARBA" id="ARBA00022960"/>
    </source>
</evidence>
<dbReference type="PANTHER" id="PTHR21581">
    <property type="entry name" value="D-ALANYL-D-ALANINE CARBOXYPEPTIDASE"/>
    <property type="match status" value="1"/>
</dbReference>
<dbReference type="Pfam" id="PF00768">
    <property type="entry name" value="Peptidase_S11"/>
    <property type="match status" value="1"/>
</dbReference>
<keyword evidence="11" id="KW-0472">Membrane</keyword>
<evidence type="ECO:0000256" key="2">
    <source>
        <dbReference type="ARBA" id="ARBA00022729"/>
    </source>
</evidence>
<dbReference type="GO" id="GO:0008360">
    <property type="term" value="P:regulation of cell shape"/>
    <property type="evidence" value="ECO:0007669"/>
    <property type="project" value="UniProtKB-KW"/>
</dbReference>
<keyword evidence="13" id="KW-0645">Protease</keyword>
<evidence type="ECO:0000256" key="3">
    <source>
        <dbReference type="ARBA" id="ARBA00022801"/>
    </source>
</evidence>
<dbReference type="PRINTS" id="PR00725">
    <property type="entry name" value="DADACBPTASE1"/>
</dbReference>
<organism evidence="13 14">
    <name type="scientific">Bilifractor porci</name>
    <dbReference type="NCBI Taxonomy" id="2606636"/>
    <lineage>
        <taxon>Bacteria</taxon>
        <taxon>Bacillati</taxon>
        <taxon>Bacillota</taxon>
        <taxon>Clostridia</taxon>
        <taxon>Lachnospirales</taxon>
        <taxon>Lachnospiraceae</taxon>
        <taxon>Bilifractor</taxon>
    </lineage>
</organism>
<evidence type="ECO:0000256" key="5">
    <source>
        <dbReference type="ARBA" id="ARBA00022984"/>
    </source>
</evidence>
<feature type="binding site" evidence="8">
    <location>
        <position position="337"/>
    </location>
    <ligand>
        <name>substrate</name>
    </ligand>
</feature>
<keyword evidence="5" id="KW-0573">Peptidoglycan synthesis</keyword>
<dbReference type="PANTHER" id="PTHR21581:SF26">
    <property type="entry name" value="D-ALANYL-D-ALANINE ENDOPEPTIDASE"/>
    <property type="match status" value="1"/>
</dbReference>
<name>A0A7X2P5V4_9FIRM</name>
<evidence type="ECO:0000256" key="1">
    <source>
        <dbReference type="ARBA" id="ARBA00007164"/>
    </source>
</evidence>
<evidence type="ECO:0000256" key="9">
    <source>
        <dbReference type="RuleBase" id="RU004016"/>
    </source>
</evidence>
<gene>
    <name evidence="13" type="ORF">FYJ60_00375</name>
</gene>
<dbReference type="AlphaFoldDB" id="A0A7X2P5V4"/>
<evidence type="ECO:0000313" key="14">
    <source>
        <dbReference type="Proteomes" id="UP000466864"/>
    </source>
</evidence>
<dbReference type="Gene3D" id="3.40.710.10">
    <property type="entry name" value="DD-peptidase/beta-lactamase superfamily"/>
    <property type="match status" value="1"/>
</dbReference>
<feature type="transmembrane region" description="Helical" evidence="11">
    <location>
        <begin position="57"/>
        <end position="76"/>
    </location>
</feature>
<dbReference type="GO" id="GO:0009252">
    <property type="term" value="P:peptidoglycan biosynthetic process"/>
    <property type="evidence" value="ECO:0007669"/>
    <property type="project" value="UniProtKB-KW"/>
</dbReference>
<keyword evidence="11" id="KW-0812">Transmembrane</keyword>
<dbReference type="InterPro" id="IPR018044">
    <property type="entry name" value="Peptidase_S11"/>
</dbReference>
<evidence type="ECO:0000259" key="12">
    <source>
        <dbReference type="Pfam" id="PF00768"/>
    </source>
</evidence>
<feature type="domain" description="Peptidase S11 D-alanyl-D-alanine carboxypeptidase A N-terminal" evidence="12">
    <location>
        <begin position="134"/>
        <end position="353"/>
    </location>
</feature>
<keyword evidence="13" id="KW-0121">Carboxypeptidase</keyword>
<keyword evidence="6" id="KW-0961">Cell wall biogenesis/degradation</keyword>
<keyword evidence="2" id="KW-0732">Signal</keyword>
<feature type="active site" description="Proton acceptor" evidence="7">
    <location>
        <position position="167"/>
    </location>
</feature>
<dbReference type="SUPFAM" id="SSF56601">
    <property type="entry name" value="beta-lactamase/transpeptidase-like"/>
    <property type="match status" value="1"/>
</dbReference>
<keyword evidence="4" id="KW-0133">Cell shape</keyword>
<dbReference type="EMBL" id="VUMV01000001">
    <property type="protein sequence ID" value="MST80792.1"/>
    <property type="molecule type" value="Genomic_DNA"/>
</dbReference>
<dbReference type="InterPro" id="IPR001967">
    <property type="entry name" value="Peptidase_S11_N"/>
</dbReference>
<evidence type="ECO:0000256" key="8">
    <source>
        <dbReference type="PIRSR" id="PIRSR618044-2"/>
    </source>
</evidence>
<comment type="caution">
    <text evidence="13">The sequence shown here is derived from an EMBL/GenBank/DDBJ whole genome shotgun (WGS) entry which is preliminary data.</text>
</comment>
<dbReference type="GO" id="GO:0071555">
    <property type="term" value="P:cell wall organization"/>
    <property type="evidence" value="ECO:0007669"/>
    <property type="project" value="UniProtKB-KW"/>
</dbReference>
<dbReference type="GO" id="GO:0006508">
    <property type="term" value="P:proteolysis"/>
    <property type="evidence" value="ECO:0007669"/>
    <property type="project" value="InterPro"/>
</dbReference>
<dbReference type="InterPro" id="IPR012338">
    <property type="entry name" value="Beta-lactam/transpept-like"/>
</dbReference>
<keyword evidence="3" id="KW-0378">Hydrolase</keyword>
<evidence type="ECO:0000313" key="13">
    <source>
        <dbReference type="EMBL" id="MST80792.1"/>
    </source>
</evidence>
<comment type="similarity">
    <text evidence="1 9">Belongs to the peptidase S11 family.</text>
</comment>
<proteinExistence type="inferred from homology"/>
<keyword evidence="14" id="KW-1185">Reference proteome</keyword>
<evidence type="ECO:0000256" key="11">
    <source>
        <dbReference type="SAM" id="Phobius"/>
    </source>
</evidence>
<protein>
    <submittedName>
        <fullName evidence="13">D-alanyl-D-alanine carboxypeptidase</fullName>
    </submittedName>
</protein>
<keyword evidence="11" id="KW-1133">Transmembrane helix</keyword>
<feature type="active site" evidence="7">
    <location>
        <position position="221"/>
    </location>
</feature>
<reference evidence="13 14" key="1">
    <citation type="submission" date="2019-08" db="EMBL/GenBank/DDBJ databases">
        <title>In-depth cultivation of the pig gut microbiome towards novel bacterial diversity and tailored functional studies.</title>
        <authorList>
            <person name="Wylensek D."/>
            <person name="Hitch T.C.A."/>
            <person name="Clavel T."/>
        </authorList>
    </citation>
    <scope>NUCLEOTIDE SEQUENCE [LARGE SCALE GENOMIC DNA]</scope>
    <source>
        <strain evidence="13 14">Oil+RF-744-WCA-WT-13</strain>
    </source>
</reference>
<dbReference type="Proteomes" id="UP000466864">
    <property type="component" value="Unassembled WGS sequence"/>
</dbReference>
<feature type="active site" description="Acyl-ester intermediate" evidence="7">
    <location>
        <position position="164"/>
    </location>
</feature>